<proteinExistence type="predicted"/>
<accession>A0A395R155</accession>
<comment type="caution">
    <text evidence="2">The sequence shown here is derived from an EMBL/GenBank/DDBJ whole genome shotgun (WGS) entry which is preliminary data.</text>
</comment>
<evidence type="ECO:0000313" key="3">
    <source>
        <dbReference type="Proteomes" id="UP000266152"/>
    </source>
</evidence>
<dbReference type="PANTHER" id="PTHR11188">
    <property type="entry name" value="ARRESTIN DOMAIN CONTAINING PROTEIN"/>
    <property type="match status" value="1"/>
</dbReference>
<keyword evidence="3" id="KW-1185">Reference proteome</keyword>
<dbReference type="Proteomes" id="UP000266152">
    <property type="component" value="Unassembled WGS sequence"/>
</dbReference>
<protein>
    <submittedName>
        <fullName evidence="2">Arrestin-related trafficking adapter 3</fullName>
    </submittedName>
</protein>
<dbReference type="InterPro" id="IPR050357">
    <property type="entry name" value="Arrestin_domain-protein"/>
</dbReference>
<organism evidence="2 3">
    <name type="scientific">Fusarium sporotrichioides</name>
    <dbReference type="NCBI Taxonomy" id="5514"/>
    <lineage>
        <taxon>Eukaryota</taxon>
        <taxon>Fungi</taxon>
        <taxon>Dikarya</taxon>
        <taxon>Ascomycota</taxon>
        <taxon>Pezizomycotina</taxon>
        <taxon>Sordariomycetes</taxon>
        <taxon>Hypocreomycetidae</taxon>
        <taxon>Hypocreales</taxon>
        <taxon>Nectriaceae</taxon>
        <taxon>Fusarium</taxon>
    </lineage>
</organism>
<dbReference type="GO" id="GO:0030674">
    <property type="term" value="F:protein-macromolecule adaptor activity"/>
    <property type="evidence" value="ECO:0007669"/>
    <property type="project" value="TreeGrafter"/>
</dbReference>
<gene>
    <name evidence="2" type="ORF">FSPOR_12008</name>
</gene>
<evidence type="ECO:0000256" key="1">
    <source>
        <dbReference type="SAM" id="MobiDB-lite"/>
    </source>
</evidence>
<dbReference type="GO" id="GO:0031625">
    <property type="term" value="F:ubiquitin protein ligase binding"/>
    <property type="evidence" value="ECO:0007669"/>
    <property type="project" value="TreeGrafter"/>
</dbReference>
<feature type="region of interest" description="Disordered" evidence="1">
    <location>
        <begin position="310"/>
        <end position="351"/>
    </location>
</feature>
<dbReference type="InterPro" id="IPR014752">
    <property type="entry name" value="Arrestin-like_C"/>
</dbReference>
<dbReference type="GO" id="GO:0005829">
    <property type="term" value="C:cytosol"/>
    <property type="evidence" value="ECO:0007669"/>
    <property type="project" value="TreeGrafter"/>
</dbReference>
<dbReference type="Gene3D" id="2.60.40.640">
    <property type="match status" value="1"/>
</dbReference>
<dbReference type="AlphaFoldDB" id="A0A395R155"/>
<sequence>MLRGTLRLSCSKRTKIKSIRIKLQGHTSIKWVNDGGPDFHEENDVQIQTSTPFDAMENREKDDFGFQCRYWLQTSSHTYVIPSDPIYRTNILALSDPSHHKDIDDKGGLSINYSQTRHPSQDRPVAFANETERWKIFCPGIYEYDFEFPVTHHQLETIQVPHGTVKWKLFATMRRPGLFHPSFRRQKEVMIVRTPDQLSLEMVQPILFRRHCEDWLQYDITVSGKSFPIGGLIPIAIKLGAMDEAILQGFELLVNESIEYWFKDRKVNRKGPTHSVLLLKKTGGRAIFPLWTTSEQVSVREVKAEADTIHDTDETTLQQRGIKASGERISSSSGTETEDITANNSDGNSTARRYKAASKMYLGECRGKT</sequence>
<feature type="compositionally biased region" description="Polar residues" evidence="1">
    <location>
        <begin position="328"/>
        <end position="351"/>
    </location>
</feature>
<name>A0A395R155_FUSSP</name>
<dbReference type="STRING" id="5514.A0A395R155"/>
<dbReference type="GO" id="GO:0070086">
    <property type="term" value="P:ubiquitin-dependent endocytosis"/>
    <property type="evidence" value="ECO:0007669"/>
    <property type="project" value="TreeGrafter"/>
</dbReference>
<reference evidence="2 3" key="1">
    <citation type="journal article" date="2018" name="PLoS Pathog.">
        <title>Evolution of structural diversity of trichothecenes, a family of toxins produced by plant pathogenic and entomopathogenic fungi.</title>
        <authorList>
            <person name="Proctor R.H."/>
            <person name="McCormick S.P."/>
            <person name="Kim H.S."/>
            <person name="Cardoza R.E."/>
            <person name="Stanley A.M."/>
            <person name="Lindo L."/>
            <person name="Kelly A."/>
            <person name="Brown D.W."/>
            <person name="Lee T."/>
            <person name="Vaughan M.M."/>
            <person name="Alexander N.J."/>
            <person name="Busman M."/>
            <person name="Gutierrez S."/>
        </authorList>
    </citation>
    <scope>NUCLEOTIDE SEQUENCE [LARGE SCALE GENOMIC DNA]</scope>
    <source>
        <strain evidence="2 3">NRRL 3299</strain>
    </source>
</reference>
<evidence type="ECO:0000313" key="2">
    <source>
        <dbReference type="EMBL" id="RGP53838.1"/>
    </source>
</evidence>
<dbReference type="EMBL" id="PXOF01000415">
    <property type="protein sequence ID" value="RGP53838.1"/>
    <property type="molecule type" value="Genomic_DNA"/>
</dbReference>
<dbReference type="PANTHER" id="PTHR11188:SF174">
    <property type="entry name" value="ARRESTIN-RELATED TRAFFICKING ADAPTER 10-RELATED"/>
    <property type="match status" value="1"/>
</dbReference>